<evidence type="ECO:0000256" key="9">
    <source>
        <dbReference type="ARBA" id="ARBA00025958"/>
    </source>
</evidence>
<reference evidence="11" key="2">
    <citation type="submission" date="2023-03" db="EMBL/GenBank/DDBJ databases">
        <authorList>
            <person name="Inwood S.N."/>
            <person name="Skelly J.G."/>
            <person name="Guhlin J."/>
            <person name="Harrop T.W.R."/>
            <person name="Goldson S.G."/>
            <person name="Dearden P.K."/>
        </authorList>
    </citation>
    <scope>NUCLEOTIDE SEQUENCE</scope>
    <source>
        <strain evidence="11">Lincoln</strain>
        <tissue evidence="11">Whole body</tissue>
    </source>
</reference>
<dbReference type="EMBL" id="JAQQBR010000001">
    <property type="protein sequence ID" value="KAK0182532.1"/>
    <property type="molecule type" value="Genomic_DNA"/>
</dbReference>
<evidence type="ECO:0000256" key="2">
    <source>
        <dbReference type="ARBA" id="ARBA00010410"/>
    </source>
</evidence>
<dbReference type="PANTHER" id="PTHR13421:SF16">
    <property type="entry name" value="SNRNA-ACTIVATING PROTEIN COMPLEX SUBUNIT 3"/>
    <property type="match status" value="1"/>
</dbReference>
<keyword evidence="5" id="KW-0238">DNA-binding</keyword>
<dbReference type="Pfam" id="PF12251">
    <property type="entry name" value="SNAPC3"/>
    <property type="match status" value="1"/>
</dbReference>
<proteinExistence type="inferred from homology"/>
<sequence>MDAVYNSYNANATSKINIGEYFAQYREIISATTIDLKAKLGKEEFDKVSQNCSIHKLNTEEYYIPPVIRSVQQKTTPEIPSVGLQTLLHLKEKYSNDPKVYRPALKYQNETTVSYNQPIETHSKIIPGEDILVYIRIYHPFCSQNHEPPKRRLSVVLNHVIVMLGRQTLAQLRDKIDCISDLSCTIESSDNPIEFLDTNNRDTYKSSFFYIEDTFYNDKRHEDCKDNSEPIISWAKTRKLGPFRTEKMEDVRIDSLTVRFGYPWVFQHQGNCEHLITFSDARLVNCNDHLALANYPRIYRTRPVKHAYCLMCIERPIHWVI</sequence>
<evidence type="ECO:0000256" key="8">
    <source>
        <dbReference type="ARBA" id="ARBA00025193"/>
    </source>
</evidence>
<dbReference type="GO" id="GO:0001006">
    <property type="term" value="F:RNA polymerase III type 3 promoter sequence-specific DNA binding"/>
    <property type="evidence" value="ECO:0007669"/>
    <property type="project" value="TreeGrafter"/>
</dbReference>
<keyword evidence="7" id="KW-0539">Nucleus</keyword>
<dbReference type="GO" id="GO:0042796">
    <property type="term" value="P:snRNA transcription by RNA polymerase III"/>
    <property type="evidence" value="ECO:0007669"/>
    <property type="project" value="TreeGrafter"/>
</dbReference>
<gene>
    <name evidence="11" type="ORF">PV327_000664</name>
</gene>
<evidence type="ECO:0000256" key="1">
    <source>
        <dbReference type="ARBA" id="ARBA00004123"/>
    </source>
</evidence>
<protein>
    <recommendedName>
        <fullName evidence="3">snRNA-activating protein complex subunit 3</fullName>
    </recommendedName>
    <alternativeName>
        <fullName evidence="10">Small nuclear RNA-activating complex polypeptide 3</fullName>
    </alternativeName>
</protein>
<dbReference type="GO" id="GO:0019185">
    <property type="term" value="C:snRNA-activating protein complex"/>
    <property type="evidence" value="ECO:0007669"/>
    <property type="project" value="TreeGrafter"/>
</dbReference>
<dbReference type="InterPro" id="IPR022042">
    <property type="entry name" value="snRNA-activating_su3"/>
</dbReference>
<evidence type="ECO:0000256" key="6">
    <source>
        <dbReference type="ARBA" id="ARBA00023163"/>
    </source>
</evidence>
<keyword evidence="12" id="KW-1185">Reference proteome</keyword>
<comment type="caution">
    <text evidence="11">The sequence shown here is derived from an EMBL/GenBank/DDBJ whole genome shotgun (WGS) entry which is preliminary data.</text>
</comment>
<evidence type="ECO:0000256" key="10">
    <source>
        <dbReference type="ARBA" id="ARBA00029606"/>
    </source>
</evidence>
<evidence type="ECO:0000313" key="11">
    <source>
        <dbReference type="EMBL" id="KAK0182532.1"/>
    </source>
</evidence>
<keyword evidence="4" id="KW-0805">Transcription regulation</keyword>
<keyword evidence="6" id="KW-0804">Transcription</keyword>
<dbReference type="PANTHER" id="PTHR13421">
    <property type="entry name" value="SNRNA-ACTIVATING PROTEIN COMPLEX SUBUNIT 3"/>
    <property type="match status" value="1"/>
</dbReference>
<comment type="function">
    <text evidence="8">Part of the SNAPc complex required for the transcription of both RNA polymerase II and III small-nuclear RNA genes. Binds to the proximal sequence element (PSE), a non-TATA-box basal promoter element common to these 2 types of genes. Recruits TBP and BRF2 to the U6 snRNA TATA box.</text>
</comment>
<dbReference type="GO" id="GO:0005634">
    <property type="term" value="C:nucleus"/>
    <property type="evidence" value="ECO:0007669"/>
    <property type="project" value="UniProtKB-SubCell"/>
</dbReference>
<dbReference type="GO" id="GO:0000978">
    <property type="term" value="F:RNA polymerase II cis-regulatory region sequence-specific DNA binding"/>
    <property type="evidence" value="ECO:0007669"/>
    <property type="project" value="TreeGrafter"/>
</dbReference>
<evidence type="ECO:0000256" key="7">
    <source>
        <dbReference type="ARBA" id="ARBA00023242"/>
    </source>
</evidence>
<comment type="subcellular location">
    <subcellularLocation>
        <location evidence="1">Nucleus</location>
    </subcellularLocation>
</comment>
<dbReference type="GO" id="GO:0042795">
    <property type="term" value="P:snRNA transcription by RNA polymerase II"/>
    <property type="evidence" value="ECO:0007669"/>
    <property type="project" value="TreeGrafter"/>
</dbReference>
<evidence type="ECO:0000313" key="12">
    <source>
        <dbReference type="Proteomes" id="UP001168972"/>
    </source>
</evidence>
<dbReference type="AlphaFoldDB" id="A0AA39L2I2"/>
<comment type="subunit">
    <text evidence="9">Part of the SNAPc complex composed of 5 subunits: SNAPC1, SNAPC2, SNAPC3, SNAPC4 and SNAPC5. SNAPC3 interacts with SNAPC1.</text>
</comment>
<dbReference type="GO" id="GO:0003681">
    <property type="term" value="F:bent DNA binding"/>
    <property type="evidence" value="ECO:0007669"/>
    <property type="project" value="TreeGrafter"/>
</dbReference>
<accession>A0AA39L2I2</accession>
<evidence type="ECO:0000256" key="3">
    <source>
        <dbReference type="ARBA" id="ARBA00013634"/>
    </source>
</evidence>
<dbReference type="GO" id="GO:0001046">
    <property type="term" value="F:core promoter sequence-specific DNA binding"/>
    <property type="evidence" value="ECO:0007669"/>
    <property type="project" value="TreeGrafter"/>
</dbReference>
<comment type="similarity">
    <text evidence="2">Belongs to the SNAPC3/SRD2 family.</text>
</comment>
<reference evidence="11" key="1">
    <citation type="journal article" date="2023" name="bioRxiv">
        <title>Scaffold-level genome assemblies of two parasitoid biocontrol wasps reveal the parthenogenesis mechanism and an associated novel virus.</title>
        <authorList>
            <person name="Inwood S."/>
            <person name="Skelly J."/>
            <person name="Guhlin J."/>
            <person name="Harrop T."/>
            <person name="Goldson S."/>
            <person name="Dearden P."/>
        </authorList>
    </citation>
    <scope>NUCLEOTIDE SEQUENCE</scope>
    <source>
        <strain evidence="11">Lincoln</strain>
        <tissue evidence="11">Whole body</tissue>
    </source>
</reference>
<organism evidence="11 12">
    <name type="scientific">Microctonus hyperodae</name>
    <name type="common">Parasitoid wasp</name>
    <dbReference type="NCBI Taxonomy" id="165561"/>
    <lineage>
        <taxon>Eukaryota</taxon>
        <taxon>Metazoa</taxon>
        <taxon>Ecdysozoa</taxon>
        <taxon>Arthropoda</taxon>
        <taxon>Hexapoda</taxon>
        <taxon>Insecta</taxon>
        <taxon>Pterygota</taxon>
        <taxon>Neoptera</taxon>
        <taxon>Endopterygota</taxon>
        <taxon>Hymenoptera</taxon>
        <taxon>Apocrita</taxon>
        <taxon>Ichneumonoidea</taxon>
        <taxon>Braconidae</taxon>
        <taxon>Euphorinae</taxon>
        <taxon>Microctonus</taxon>
    </lineage>
</organism>
<evidence type="ECO:0000256" key="5">
    <source>
        <dbReference type="ARBA" id="ARBA00023125"/>
    </source>
</evidence>
<dbReference type="Proteomes" id="UP001168972">
    <property type="component" value="Unassembled WGS sequence"/>
</dbReference>
<name>A0AA39L2I2_MICHY</name>
<evidence type="ECO:0000256" key="4">
    <source>
        <dbReference type="ARBA" id="ARBA00023015"/>
    </source>
</evidence>